<dbReference type="InterPro" id="IPR009396">
    <property type="entry name" value="Pigment_DH"/>
</dbReference>
<dbReference type="GO" id="GO:0005576">
    <property type="term" value="C:extracellular region"/>
    <property type="evidence" value="ECO:0007669"/>
    <property type="project" value="UniProtKB-SubCell"/>
</dbReference>
<comment type="subcellular location">
    <subcellularLocation>
        <location evidence="1">Secreted</location>
    </subcellularLocation>
</comment>
<evidence type="ECO:0000313" key="4">
    <source>
        <dbReference type="Proteomes" id="UP000323176"/>
    </source>
</evidence>
<organism evidence="3 4">
    <name type="scientific">Brachyspira pilosicoli</name>
    <name type="common">Serpulina pilosicoli</name>
    <dbReference type="NCBI Taxonomy" id="52584"/>
    <lineage>
        <taxon>Bacteria</taxon>
        <taxon>Pseudomonadati</taxon>
        <taxon>Spirochaetota</taxon>
        <taxon>Spirochaetia</taxon>
        <taxon>Brachyspirales</taxon>
        <taxon>Brachyspiraceae</taxon>
        <taxon>Brachyspira</taxon>
    </lineage>
</organism>
<dbReference type="EMBL" id="SAXY01000009">
    <property type="protein sequence ID" value="TXJ47016.1"/>
    <property type="molecule type" value="Genomic_DNA"/>
</dbReference>
<protein>
    <submittedName>
        <fullName evidence="3">Uncharacterized protein</fullName>
    </submittedName>
</protein>
<reference evidence="3 4" key="1">
    <citation type="journal article" date="1992" name="Lakartidningen">
        <title>[Penicillin V and not amoxicillin is the first choice preparation in acute otitis].</title>
        <authorList>
            <person name="Kamme C."/>
            <person name="Lundgren K."/>
            <person name="Prellner K."/>
        </authorList>
    </citation>
    <scope>NUCLEOTIDE SEQUENCE [LARGE SCALE GENOMIC DNA]</scope>
    <source>
        <strain evidence="3 4">PC5538III-hc</strain>
    </source>
</reference>
<name>A0A5C8FAP3_BRAPL</name>
<sequence>MIINIINYLLGLPKEMPK</sequence>
<evidence type="ECO:0000313" key="3">
    <source>
        <dbReference type="EMBL" id="TXJ47016.1"/>
    </source>
</evidence>
<dbReference type="AlphaFoldDB" id="A0A5C8FAP3"/>
<dbReference type="GO" id="GO:0005179">
    <property type="term" value="F:hormone activity"/>
    <property type="evidence" value="ECO:0007669"/>
    <property type="project" value="InterPro"/>
</dbReference>
<proteinExistence type="predicted"/>
<keyword evidence="2" id="KW-0964">Secreted</keyword>
<dbReference type="GO" id="GO:0009416">
    <property type="term" value="P:response to light stimulus"/>
    <property type="evidence" value="ECO:0007669"/>
    <property type="project" value="InterPro"/>
</dbReference>
<comment type="caution">
    <text evidence="3">The sequence shown here is derived from an EMBL/GenBank/DDBJ whole genome shotgun (WGS) entry which is preliminary data.</text>
</comment>
<accession>A0A5C8FAP3</accession>
<evidence type="ECO:0000256" key="2">
    <source>
        <dbReference type="ARBA" id="ARBA00022525"/>
    </source>
</evidence>
<dbReference type="Pfam" id="PF06324">
    <property type="entry name" value="Pigment_DH"/>
    <property type="match status" value="1"/>
</dbReference>
<evidence type="ECO:0000256" key="1">
    <source>
        <dbReference type="ARBA" id="ARBA00004613"/>
    </source>
</evidence>
<gene>
    <name evidence="3" type="ORF">EPJ72_00905</name>
</gene>
<dbReference type="Proteomes" id="UP000323176">
    <property type="component" value="Unassembled WGS sequence"/>
</dbReference>